<organism evidence="1">
    <name type="scientific">viral metagenome</name>
    <dbReference type="NCBI Taxonomy" id="1070528"/>
    <lineage>
        <taxon>unclassified sequences</taxon>
        <taxon>metagenomes</taxon>
        <taxon>organismal metagenomes</taxon>
    </lineage>
</organism>
<evidence type="ECO:0000313" key="1">
    <source>
        <dbReference type="EMBL" id="QJA72410.1"/>
    </source>
</evidence>
<dbReference type="AlphaFoldDB" id="A0A6M3JR96"/>
<gene>
    <name evidence="1" type="ORF">MM415A02769_0004</name>
    <name evidence="2" type="ORF">MM415B05258_0005</name>
</gene>
<reference evidence="1" key="1">
    <citation type="submission" date="2020-03" db="EMBL/GenBank/DDBJ databases">
        <title>The deep terrestrial virosphere.</title>
        <authorList>
            <person name="Holmfeldt K."/>
            <person name="Nilsson E."/>
            <person name="Simone D."/>
            <person name="Lopez-Fernandez M."/>
            <person name="Wu X."/>
            <person name="de Brujin I."/>
            <person name="Lundin D."/>
            <person name="Andersson A."/>
            <person name="Bertilsson S."/>
            <person name="Dopson M."/>
        </authorList>
    </citation>
    <scope>NUCLEOTIDE SEQUENCE</scope>
    <source>
        <strain evidence="1">MM415A02769</strain>
        <strain evidence="2">MM415B05258</strain>
    </source>
</reference>
<accession>A0A6M3JR96</accession>
<dbReference type="EMBL" id="MT141949">
    <property type="protein sequence ID" value="QJA72410.1"/>
    <property type="molecule type" value="Genomic_DNA"/>
</dbReference>
<proteinExistence type="predicted"/>
<sequence>MELNFDKWFIKQFIFIGYVRGNDMQITKNELRERYYAMKNIDLCKELGITVPTLLSYLKKHSIPLKGKGNHQAGPKPKIEIVE</sequence>
<evidence type="ECO:0000313" key="2">
    <source>
        <dbReference type="EMBL" id="QJA95652.1"/>
    </source>
</evidence>
<protein>
    <submittedName>
        <fullName evidence="1">Uncharacterized protein</fullName>
    </submittedName>
</protein>
<dbReference type="EMBL" id="MT143332">
    <property type="protein sequence ID" value="QJA95652.1"/>
    <property type="molecule type" value="Genomic_DNA"/>
</dbReference>
<name>A0A6M3JR96_9ZZZZ</name>